<evidence type="ECO:0000256" key="3">
    <source>
        <dbReference type="ARBA" id="ARBA00023136"/>
    </source>
</evidence>
<protein>
    <submittedName>
        <fullName evidence="5">Post-GPI attachment to proteins factor 2</fullName>
    </submittedName>
</protein>
<evidence type="ECO:0000256" key="4">
    <source>
        <dbReference type="SAM" id="Phobius"/>
    </source>
</evidence>
<evidence type="ECO:0000313" key="5">
    <source>
        <dbReference type="WBParaSite" id="ECPE_0000523101-mRNA-1"/>
    </source>
</evidence>
<dbReference type="PANTHER" id="PTHR10414">
    <property type="entry name" value="ETHANOLAMINEPHOSPHOTRANSFERASE"/>
    <property type="match status" value="1"/>
</dbReference>
<feature type="transmembrane region" description="Helical" evidence="4">
    <location>
        <begin position="35"/>
        <end position="52"/>
    </location>
</feature>
<feature type="transmembrane region" description="Helical" evidence="4">
    <location>
        <begin position="97"/>
        <end position="115"/>
    </location>
</feature>
<feature type="transmembrane region" description="Helical" evidence="4">
    <location>
        <begin position="121"/>
        <end position="140"/>
    </location>
</feature>
<dbReference type="GO" id="GO:0005794">
    <property type="term" value="C:Golgi apparatus"/>
    <property type="evidence" value="ECO:0007669"/>
    <property type="project" value="TreeGrafter"/>
</dbReference>
<dbReference type="WBParaSite" id="ECPE_0000523101-mRNA-1">
    <property type="protein sequence ID" value="ECPE_0000523101-mRNA-1"/>
    <property type="gene ID" value="ECPE_0000523101"/>
</dbReference>
<organism evidence="5">
    <name type="scientific">Echinostoma caproni</name>
    <dbReference type="NCBI Taxonomy" id="27848"/>
    <lineage>
        <taxon>Eukaryota</taxon>
        <taxon>Metazoa</taxon>
        <taxon>Spiralia</taxon>
        <taxon>Lophotrochozoa</taxon>
        <taxon>Platyhelminthes</taxon>
        <taxon>Trematoda</taxon>
        <taxon>Digenea</taxon>
        <taxon>Plagiorchiida</taxon>
        <taxon>Echinostomata</taxon>
        <taxon>Echinostomatoidea</taxon>
        <taxon>Echinostomatidae</taxon>
        <taxon>Echinostoma</taxon>
    </lineage>
</organism>
<comment type="subcellular location">
    <subcellularLocation>
        <location evidence="1">Membrane</location>
    </subcellularLocation>
</comment>
<comment type="similarity">
    <text evidence="2">Belongs to the CDP-alcohol phosphatidyltransferase class-I family.</text>
</comment>
<dbReference type="InterPro" id="IPR014472">
    <property type="entry name" value="CHOPT"/>
</dbReference>
<dbReference type="GO" id="GO:0005789">
    <property type="term" value="C:endoplasmic reticulum membrane"/>
    <property type="evidence" value="ECO:0007669"/>
    <property type="project" value="TreeGrafter"/>
</dbReference>
<keyword evidence="3 4" id="KW-0472">Membrane</keyword>
<dbReference type="AlphaFoldDB" id="A0A183AE34"/>
<keyword evidence="4" id="KW-0812">Transmembrane</keyword>
<evidence type="ECO:0000256" key="2">
    <source>
        <dbReference type="ARBA" id="ARBA00010441"/>
    </source>
</evidence>
<accession>A0A183AE34</accession>
<evidence type="ECO:0000256" key="1">
    <source>
        <dbReference type="ARBA" id="ARBA00004370"/>
    </source>
</evidence>
<dbReference type="PANTHER" id="PTHR10414:SF71">
    <property type="entry name" value="FI05338P"/>
    <property type="match status" value="1"/>
</dbReference>
<sequence length="146" mass="16765">LLFVHIPMTVYNIRAGRSASQPWHRNRGVYESFRPSFPLFILLASSVCWVFLSPSDVLSRQPRLFMYCYATVASNVCCKLILAQLCKSRAPVFNQLVIIYSVFVFWWCTAIPLDWSTQYEVAFLCALSSFVTAVHIYEAYSIVSEN</sequence>
<reference evidence="5" key="1">
    <citation type="submission" date="2016-06" db="UniProtKB">
        <authorList>
            <consortium name="WormBaseParasite"/>
        </authorList>
    </citation>
    <scope>IDENTIFICATION</scope>
</reference>
<keyword evidence="4" id="KW-1133">Transmembrane helix</keyword>
<dbReference type="GO" id="GO:0006646">
    <property type="term" value="P:phosphatidylethanolamine biosynthetic process"/>
    <property type="evidence" value="ECO:0007669"/>
    <property type="project" value="TreeGrafter"/>
</dbReference>
<dbReference type="GO" id="GO:0004307">
    <property type="term" value="F:ethanolaminephosphotransferase activity"/>
    <property type="evidence" value="ECO:0007669"/>
    <property type="project" value="TreeGrafter"/>
</dbReference>
<proteinExistence type="inferred from homology"/>
<feature type="transmembrane region" description="Helical" evidence="4">
    <location>
        <begin position="64"/>
        <end position="85"/>
    </location>
</feature>
<name>A0A183AE34_9TREM</name>